<dbReference type="AlphaFoldDB" id="A0A382SQ06"/>
<organism evidence="2">
    <name type="scientific">marine metagenome</name>
    <dbReference type="NCBI Taxonomy" id="408172"/>
    <lineage>
        <taxon>unclassified sequences</taxon>
        <taxon>metagenomes</taxon>
        <taxon>ecological metagenomes</taxon>
    </lineage>
</organism>
<sequence length="26" mass="2719">MSDGACLPDRTGGIRSLDQNREKAGA</sequence>
<protein>
    <submittedName>
        <fullName evidence="2">Uncharacterized protein</fullName>
    </submittedName>
</protein>
<proteinExistence type="predicted"/>
<feature type="region of interest" description="Disordered" evidence="1">
    <location>
        <begin position="1"/>
        <end position="26"/>
    </location>
</feature>
<accession>A0A382SQ06</accession>
<evidence type="ECO:0000313" key="2">
    <source>
        <dbReference type="EMBL" id="SVD11642.1"/>
    </source>
</evidence>
<reference evidence="2" key="1">
    <citation type="submission" date="2018-05" db="EMBL/GenBank/DDBJ databases">
        <authorList>
            <person name="Lanie J.A."/>
            <person name="Ng W.-L."/>
            <person name="Kazmierczak K.M."/>
            <person name="Andrzejewski T.M."/>
            <person name="Davidsen T.M."/>
            <person name="Wayne K.J."/>
            <person name="Tettelin H."/>
            <person name="Glass J.I."/>
            <person name="Rusch D."/>
            <person name="Podicherti R."/>
            <person name="Tsui H.-C.T."/>
            <person name="Winkler M.E."/>
        </authorList>
    </citation>
    <scope>NUCLEOTIDE SEQUENCE</scope>
</reference>
<gene>
    <name evidence="2" type="ORF">METZ01_LOCUS364496</name>
</gene>
<name>A0A382SQ06_9ZZZZ</name>
<dbReference type="EMBL" id="UINC01130521">
    <property type="protein sequence ID" value="SVD11642.1"/>
    <property type="molecule type" value="Genomic_DNA"/>
</dbReference>
<evidence type="ECO:0000256" key="1">
    <source>
        <dbReference type="SAM" id="MobiDB-lite"/>
    </source>
</evidence>